<dbReference type="InterPro" id="IPR002036">
    <property type="entry name" value="YbeY"/>
</dbReference>
<dbReference type="PANTHER" id="PTHR46986">
    <property type="entry name" value="ENDORIBONUCLEASE YBEY, CHLOROPLASTIC"/>
    <property type="match status" value="1"/>
</dbReference>
<dbReference type="GO" id="GO:0004222">
    <property type="term" value="F:metalloendopeptidase activity"/>
    <property type="evidence" value="ECO:0007669"/>
    <property type="project" value="InterPro"/>
</dbReference>
<keyword evidence="5 9" id="KW-0479">Metal-binding</keyword>
<name>A0AAC9YQT4_9ACTN</name>
<dbReference type="GO" id="GO:0008270">
    <property type="term" value="F:zinc ion binding"/>
    <property type="evidence" value="ECO:0007669"/>
    <property type="project" value="UniProtKB-UniRule"/>
</dbReference>
<feature type="binding site" evidence="9">
    <location>
        <position position="115"/>
    </location>
    <ligand>
        <name>Zn(2+)</name>
        <dbReference type="ChEBI" id="CHEBI:29105"/>
        <note>catalytic</note>
    </ligand>
</feature>
<comment type="similarity">
    <text evidence="1 9">Belongs to the endoribonuclease YbeY family.</text>
</comment>
<evidence type="ECO:0000256" key="6">
    <source>
        <dbReference type="ARBA" id="ARBA00022759"/>
    </source>
</evidence>
<proteinExistence type="inferred from homology"/>
<dbReference type="KEGG" id="plan:A1s21148_02275"/>
<organism evidence="10 11">
    <name type="scientific">Candidatus Planktophila lacus</name>
    <dbReference type="NCBI Taxonomy" id="1884913"/>
    <lineage>
        <taxon>Bacteria</taxon>
        <taxon>Bacillati</taxon>
        <taxon>Actinomycetota</taxon>
        <taxon>Actinomycetes</taxon>
        <taxon>Candidatus Nanopelagicales</taxon>
        <taxon>Candidatus Nanopelagicaceae</taxon>
        <taxon>Candidatus Planktophila</taxon>
    </lineage>
</organism>
<dbReference type="GO" id="GO:0004521">
    <property type="term" value="F:RNA endonuclease activity"/>
    <property type="evidence" value="ECO:0007669"/>
    <property type="project" value="UniProtKB-UniRule"/>
</dbReference>
<dbReference type="EC" id="3.1.-.-" evidence="9"/>
<comment type="function">
    <text evidence="9">Single strand-specific metallo-endoribonuclease involved in late-stage 70S ribosome quality control and in maturation of the 3' terminus of the 16S rRNA.</text>
</comment>
<evidence type="ECO:0000256" key="2">
    <source>
        <dbReference type="ARBA" id="ARBA00022517"/>
    </source>
</evidence>
<comment type="cofactor">
    <cofactor evidence="9">
        <name>Zn(2+)</name>
        <dbReference type="ChEBI" id="CHEBI:29105"/>
    </cofactor>
    <text evidence="9">Binds 1 zinc ion.</text>
</comment>
<keyword evidence="6 9" id="KW-0255">Endonuclease</keyword>
<keyword evidence="3 9" id="KW-0698">rRNA processing</keyword>
<evidence type="ECO:0000313" key="11">
    <source>
        <dbReference type="Proteomes" id="UP000217144"/>
    </source>
</evidence>
<sequence length="145" mass="15879">MTIEITNKSGELVPTDQVRALLTQSLVQLKLNPECEVNLVFVDENEMTELHIKWMDEPGPTDVLSFPMDMPAAPGDAVTLGDIVIAPTVAAHQAATAGHSAEHEIFILAAHGLLHILGYNHANKEDEKVMFDLQEDLVKNWQASA</sequence>
<comment type="subcellular location">
    <subcellularLocation>
        <location evidence="9">Cytoplasm</location>
    </subcellularLocation>
</comment>
<keyword evidence="7 9" id="KW-0378">Hydrolase</keyword>
<dbReference type="InterPro" id="IPR023091">
    <property type="entry name" value="MetalPrtase_cat_dom_sf_prd"/>
</dbReference>
<evidence type="ECO:0000256" key="7">
    <source>
        <dbReference type="ARBA" id="ARBA00022801"/>
    </source>
</evidence>
<dbReference type="PANTHER" id="PTHR46986:SF1">
    <property type="entry name" value="ENDORIBONUCLEASE YBEY, CHLOROPLASTIC"/>
    <property type="match status" value="1"/>
</dbReference>
<dbReference type="GO" id="GO:0006364">
    <property type="term" value="P:rRNA processing"/>
    <property type="evidence" value="ECO:0007669"/>
    <property type="project" value="UniProtKB-UniRule"/>
</dbReference>
<evidence type="ECO:0000256" key="4">
    <source>
        <dbReference type="ARBA" id="ARBA00022722"/>
    </source>
</evidence>
<gene>
    <name evidence="9" type="primary">ybeY</name>
    <name evidence="10" type="ORF">A1s21148_02275</name>
</gene>
<feature type="binding site" evidence="9">
    <location>
        <position position="111"/>
    </location>
    <ligand>
        <name>Zn(2+)</name>
        <dbReference type="ChEBI" id="CHEBI:29105"/>
        <note>catalytic</note>
    </ligand>
</feature>
<keyword evidence="2 9" id="KW-0690">Ribosome biogenesis</keyword>
<dbReference type="NCBIfam" id="TIGR00043">
    <property type="entry name" value="rRNA maturation RNase YbeY"/>
    <property type="match status" value="1"/>
</dbReference>
<dbReference type="SUPFAM" id="SSF55486">
    <property type="entry name" value="Metalloproteases ('zincins'), catalytic domain"/>
    <property type="match status" value="1"/>
</dbReference>
<dbReference type="InterPro" id="IPR020549">
    <property type="entry name" value="YbeY_CS"/>
</dbReference>
<keyword evidence="11" id="KW-1185">Reference proteome</keyword>
<dbReference type="GO" id="GO:0005737">
    <property type="term" value="C:cytoplasm"/>
    <property type="evidence" value="ECO:0007669"/>
    <property type="project" value="UniProtKB-SubCell"/>
</dbReference>
<dbReference type="HAMAP" id="MF_00009">
    <property type="entry name" value="Endoribonucl_YbeY"/>
    <property type="match status" value="1"/>
</dbReference>
<feature type="binding site" evidence="9">
    <location>
        <position position="121"/>
    </location>
    <ligand>
        <name>Zn(2+)</name>
        <dbReference type="ChEBI" id="CHEBI:29105"/>
        <note>catalytic</note>
    </ligand>
</feature>
<reference evidence="10 11" key="1">
    <citation type="submission" date="2016-07" db="EMBL/GenBank/DDBJ databases">
        <title>High microdiversification within the ubiquitous acI lineage of Actinobacteria.</title>
        <authorList>
            <person name="Neuenschwander S.M."/>
            <person name="Salcher M."/>
            <person name="Ghai R."/>
            <person name="Pernthaler J."/>
        </authorList>
    </citation>
    <scope>NUCLEOTIDE SEQUENCE [LARGE SCALE GENOMIC DNA]</scope>
    <source>
        <strain evidence="10">MMS-21-148</strain>
    </source>
</reference>
<evidence type="ECO:0000256" key="5">
    <source>
        <dbReference type="ARBA" id="ARBA00022723"/>
    </source>
</evidence>
<dbReference type="RefSeq" id="WP_095670865.1">
    <property type="nucleotide sequence ID" value="NZ_CP016769.1"/>
</dbReference>
<keyword evidence="4 9" id="KW-0540">Nuclease</keyword>
<keyword evidence="8 9" id="KW-0862">Zinc</keyword>
<dbReference type="EMBL" id="CP016769">
    <property type="protein sequence ID" value="ASY10377.1"/>
    <property type="molecule type" value="Genomic_DNA"/>
</dbReference>
<dbReference type="AlphaFoldDB" id="A0AAC9YQT4"/>
<evidence type="ECO:0000256" key="9">
    <source>
        <dbReference type="HAMAP-Rule" id="MF_00009"/>
    </source>
</evidence>
<dbReference type="Pfam" id="PF02130">
    <property type="entry name" value="YbeY"/>
    <property type="match status" value="1"/>
</dbReference>
<dbReference type="PROSITE" id="PS01306">
    <property type="entry name" value="UPF0054"/>
    <property type="match status" value="1"/>
</dbReference>
<dbReference type="Proteomes" id="UP000217144">
    <property type="component" value="Chromosome"/>
</dbReference>
<keyword evidence="9" id="KW-0963">Cytoplasm</keyword>
<evidence type="ECO:0000256" key="1">
    <source>
        <dbReference type="ARBA" id="ARBA00010875"/>
    </source>
</evidence>
<evidence type="ECO:0000313" key="10">
    <source>
        <dbReference type="EMBL" id="ASY10377.1"/>
    </source>
</evidence>
<accession>A0AAC9YQT4</accession>
<protein>
    <recommendedName>
        <fullName evidence="9">Endoribonuclease YbeY</fullName>
        <ecNumber evidence="9">3.1.-.-</ecNumber>
    </recommendedName>
</protein>
<evidence type="ECO:0000256" key="3">
    <source>
        <dbReference type="ARBA" id="ARBA00022552"/>
    </source>
</evidence>
<evidence type="ECO:0000256" key="8">
    <source>
        <dbReference type="ARBA" id="ARBA00022833"/>
    </source>
</evidence>
<dbReference type="Gene3D" id="3.40.390.30">
    <property type="entry name" value="Metalloproteases ('zincins'), catalytic domain"/>
    <property type="match status" value="1"/>
</dbReference>